<evidence type="ECO:0000256" key="1">
    <source>
        <dbReference type="ARBA" id="ARBA00007847"/>
    </source>
</evidence>
<gene>
    <name evidence="3" type="ORF">FHU33_2689</name>
</gene>
<keyword evidence="4" id="KW-1185">Reference proteome</keyword>
<dbReference type="NCBIfam" id="TIGR00035">
    <property type="entry name" value="asp_race"/>
    <property type="match status" value="1"/>
</dbReference>
<dbReference type="Pfam" id="PF01177">
    <property type="entry name" value="Asp_Glu_race"/>
    <property type="match status" value="1"/>
</dbReference>
<dbReference type="EMBL" id="VFQE01000001">
    <property type="protein sequence ID" value="TQN43251.1"/>
    <property type="molecule type" value="Genomic_DNA"/>
</dbReference>
<dbReference type="InterPro" id="IPR001920">
    <property type="entry name" value="Asp/Glu_race"/>
</dbReference>
<dbReference type="PROSITE" id="PS00923">
    <property type="entry name" value="ASP_GLU_RACEMASE_1"/>
    <property type="match status" value="1"/>
</dbReference>
<dbReference type="Proteomes" id="UP000319865">
    <property type="component" value="Unassembled WGS sequence"/>
</dbReference>
<reference evidence="3 4" key="1">
    <citation type="submission" date="2019-06" db="EMBL/GenBank/DDBJ databases">
        <title>Sequencing the genomes of 1000 actinobacteria strains.</title>
        <authorList>
            <person name="Klenk H.-P."/>
        </authorList>
    </citation>
    <scope>NUCLEOTIDE SEQUENCE [LARGE SCALE GENOMIC DNA]</scope>
    <source>
        <strain evidence="3 4">DSM 46837</strain>
    </source>
</reference>
<comment type="caution">
    <text evidence="3">The sequence shown here is derived from an EMBL/GenBank/DDBJ whole genome shotgun (WGS) entry which is preliminary data.</text>
</comment>
<dbReference type="GO" id="GO:0047661">
    <property type="term" value="F:amino-acid racemase activity"/>
    <property type="evidence" value="ECO:0007669"/>
    <property type="project" value="InterPro"/>
</dbReference>
<dbReference type="InterPro" id="IPR004380">
    <property type="entry name" value="Asp_race"/>
</dbReference>
<dbReference type="InterPro" id="IPR015942">
    <property type="entry name" value="Asp/Glu/hydantoin_racemase"/>
</dbReference>
<evidence type="ECO:0000313" key="3">
    <source>
        <dbReference type="EMBL" id="TQN43251.1"/>
    </source>
</evidence>
<name>A0A543PGP2_9ACTN</name>
<dbReference type="PANTHER" id="PTHR21198">
    <property type="entry name" value="GLUTAMATE RACEMASE"/>
    <property type="match status" value="1"/>
</dbReference>
<accession>A0A543PGP2</accession>
<keyword evidence="2" id="KW-0413">Isomerase</keyword>
<evidence type="ECO:0000256" key="2">
    <source>
        <dbReference type="ARBA" id="ARBA00023235"/>
    </source>
</evidence>
<dbReference type="SUPFAM" id="SSF53681">
    <property type="entry name" value="Aspartate/glutamate racemase"/>
    <property type="match status" value="2"/>
</dbReference>
<evidence type="ECO:0000313" key="4">
    <source>
        <dbReference type="Proteomes" id="UP000319865"/>
    </source>
</evidence>
<dbReference type="Gene3D" id="3.40.50.1860">
    <property type="match status" value="2"/>
</dbReference>
<organism evidence="3 4">
    <name type="scientific">Blastococcus colisei</name>
    <dbReference type="NCBI Taxonomy" id="1564162"/>
    <lineage>
        <taxon>Bacteria</taxon>
        <taxon>Bacillati</taxon>
        <taxon>Actinomycetota</taxon>
        <taxon>Actinomycetes</taxon>
        <taxon>Geodermatophilales</taxon>
        <taxon>Geodermatophilaceae</taxon>
        <taxon>Blastococcus</taxon>
    </lineage>
</organism>
<sequence length="241" mass="25562">MKTIGLLGGMSWESSTLYYRLLNESVAEQLGGLHSARCVLLSVDFAEIERLQATGDWARAGELLAADARSLQSAGAEVVVLCTNTMHAVADAVTAGLDVPFLHIGDSTAEAITEAGLTRIGLLGTRYTMEQPFLIDRLSAAGLEVVVPDRGDRDLVHHVIYEELVRGVVREESRRAYRDVVDRLVARGAQGVVLGCTEIELLLGPDDVDVPTFPTTALHVAAAVRAALGDGGPAAPHTIVG</sequence>
<dbReference type="AlphaFoldDB" id="A0A543PGP2"/>
<dbReference type="InterPro" id="IPR018187">
    <property type="entry name" value="Asp/Glu_racemase_AS_1"/>
</dbReference>
<protein>
    <submittedName>
        <fullName evidence="3">Aspartate racemase</fullName>
    </submittedName>
</protein>
<proteinExistence type="inferred from homology"/>
<dbReference type="OrthoDB" id="9803739at2"/>
<dbReference type="PANTHER" id="PTHR21198:SF7">
    <property type="entry name" value="ASPARTATE-GLUTAMATE RACEMASE FAMILY"/>
    <property type="match status" value="1"/>
</dbReference>
<dbReference type="RefSeq" id="WP_142025773.1">
    <property type="nucleotide sequence ID" value="NZ_VFQE01000001.1"/>
</dbReference>
<comment type="similarity">
    <text evidence="1">Belongs to the aspartate/glutamate racemases family.</text>
</comment>